<reference evidence="1 2" key="1">
    <citation type="journal article" date="2022" name="DNA Res.">
        <title>Chromosomal-level genome assembly of the orchid tree Bauhinia variegata (Leguminosae; Cercidoideae) supports the allotetraploid origin hypothesis of Bauhinia.</title>
        <authorList>
            <person name="Zhong Y."/>
            <person name="Chen Y."/>
            <person name="Zheng D."/>
            <person name="Pang J."/>
            <person name="Liu Y."/>
            <person name="Luo S."/>
            <person name="Meng S."/>
            <person name="Qian L."/>
            <person name="Wei D."/>
            <person name="Dai S."/>
            <person name="Zhou R."/>
        </authorList>
    </citation>
    <scope>NUCLEOTIDE SEQUENCE [LARGE SCALE GENOMIC DNA]</scope>
    <source>
        <strain evidence="1">BV-YZ2020</strain>
    </source>
</reference>
<name>A0ACB9LTY3_BAUVA</name>
<organism evidence="1 2">
    <name type="scientific">Bauhinia variegata</name>
    <name type="common">Purple orchid tree</name>
    <name type="synonym">Phanera variegata</name>
    <dbReference type="NCBI Taxonomy" id="167791"/>
    <lineage>
        <taxon>Eukaryota</taxon>
        <taxon>Viridiplantae</taxon>
        <taxon>Streptophyta</taxon>
        <taxon>Embryophyta</taxon>
        <taxon>Tracheophyta</taxon>
        <taxon>Spermatophyta</taxon>
        <taxon>Magnoliopsida</taxon>
        <taxon>eudicotyledons</taxon>
        <taxon>Gunneridae</taxon>
        <taxon>Pentapetalae</taxon>
        <taxon>rosids</taxon>
        <taxon>fabids</taxon>
        <taxon>Fabales</taxon>
        <taxon>Fabaceae</taxon>
        <taxon>Cercidoideae</taxon>
        <taxon>Cercideae</taxon>
        <taxon>Bauhiniinae</taxon>
        <taxon>Bauhinia</taxon>
    </lineage>
</organism>
<proteinExistence type="predicted"/>
<evidence type="ECO:0000313" key="1">
    <source>
        <dbReference type="EMBL" id="KAI4314602.1"/>
    </source>
</evidence>
<comment type="caution">
    <text evidence="1">The sequence shown here is derived from an EMBL/GenBank/DDBJ whole genome shotgun (WGS) entry which is preliminary data.</text>
</comment>
<dbReference type="Proteomes" id="UP000828941">
    <property type="component" value="Chromosome 11"/>
</dbReference>
<dbReference type="EMBL" id="CM039436">
    <property type="protein sequence ID" value="KAI4314602.1"/>
    <property type="molecule type" value="Genomic_DNA"/>
</dbReference>
<sequence length="91" mass="10175">MAEKTMFFITCLLFLLLQHGFNSVAASRELRNIHPPPPAAIIPRVSFRSPIAPPLAWYRTNHYKINDEDAYRPTSPGHSPGMGHETPPSGH</sequence>
<gene>
    <name evidence="1" type="ORF">L6164_027491</name>
</gene>
<evidence type="ECO:0000313" key="2">
    <source>
        <dbReference type="Proteomes" id="UP000828941"/>
    </source>
</evidence>
<keyword evidence="2" id="KW-1185">Reference proteome</keyword>
<protein>
    <submittedName>
        <fullName evidence="1">Uncharacterized protein</fullName>
    </submittedName>
</protein>
<accession>A0ACB9LTY3</accession>